<dbReference type="RefSeq" id="XP_025349479.1">
    <property type="nucleotide sequence ID" value="XM_025489276.1"/>
</dbReference>
<reference evidence="2 3" key="1">
    <citation type="journal article" date="2018" name="Mol. Biol. Evol.">
        <title>Broad Genomic Sampling Reveals a Smut Pathogenic Ancestry of the Fungal Clade Ustilaginomycotina.</title>
        <authorList>
            <person name="Kijpornyongpan T."/>
            <person name="Mondo S.J."/>
            <person name="Barry K."/>
            <person name="Sandor L."/>
            <person name="Lee J."/>
            <person name="Lipzen A."/>
            <person name="Pangilinan J."/>
            <person name="LaButti K."/>
            <person name="Hainaut M."/>
            <person name="Henrissat B."/>
            <person name="Grigoriev I.V."/>
            <person name="Spatafora J.W."/>
            <person name="Aime M.C."/>
        </authorList>
    </citation>
    <scope>NUCLEOTIDE SEQUENCE [LARGE SCALE GENOMIC DNA]</scope>
    <source>
        <strain evidence="2 3">MCA 4718</strain>
    </source>
</reference>
<dbReference type="EMBL" id="KZ819323">
    <property type="protein sequence ID" value="PWN22319.1"/>
    <property type="molecule type" value="Genomic_DNA"/>
</dbReference>
<evidence type="ECO:0000313" key="2">
    <source>
        <dbReference type="EMBL" id="PWN22319.1"/>
    </source>
</evidence>
<keyword evidence="3" id="KW-1185">Reference proteome</keyword>
<dbReference type="InterPro" id="IPR024645">
    <property type="entry name" value="Mitochondr_Som1"/>
</dbReference>
<dbReference type="Proteomes" id="UP000245942">
    <property type="component" value="Unassembled WGS sequence"/>
</dbReference>
<feature type="region of interest" description="Disordered" evidence="1">
    <location>
        <begin position="1"/>
        <end position="26"/>
    </location>
</feature>
<gene>
    <name evidence="2" type="ORF">BCV69DRAFT_140625</name>
</gene>
<accession>A0A316UAY6</accession>
<dbReference type="OrthoDB" id="3983163at2759"/>
<dbReference type="GO" id="GO:0042720">
    <property type="term" value="C:mitochondrial inner membrane peptidase complex"/>
    <property type="evidence" value="ECO:0007669"/>
    <property type="project" value="InterPro"/>
</dbReference>
<dbReference type="AlphaFoldDB" id="A0A316UAY6"/>
<sequence length="92" mass="10321">MVSSPKVTDAPSDLAKPKPTRQDPPCPLAELVQYDCRISVQRLPEGNVEECIVCEEVPRIFRLCPGRPSVEVTRTVKFDSQGRAYEPRRPLA</sequence>
<evidence type="ECO:0000313" key="3">
    <source>
        <dbReference type="Proteomes" id="UP000245942"/>
    </source>
</evidence>
<name>A0A316UAY6_9BASI</name>
<organism evidence="2 3">
    <name type="scientific">Pseudomicrostroma glucosiphilum</name>
    <dbReference type="NCBI Taxonomy" id="1684307"/>
    <lineage>
        <taxon>Eukaryota</taxon>
        <taxon>Fungi</taxon>
        <taxon>Dikarya</taxon>
        <taxon>Basidiomycota</taxon>
        <taxon>Ustilaginomycotina</taxon>
        <taxon>Exobasidiomycetes</taxon>
        <taxon>Microstromatales</taxon>
        <taxon>Microstromatales incertae sedis</taxon>
        <taxon>Pseudomicrostroma</taxon>
    </lineage>
</organism>
<dbReference type="GeneID" id="37011010"/>
<protein>
    <submittedName>
        <fullName evidence="2">Uncharacterized protein</fullName>
    </submittedName>
</protein>
<evidence type="ECO:0000256" key="1">
    <source>
        <dbReference type="SAM" id="MobiDB-lite"/>
    </source>
</evidence>
<proteinExistence type="predicted"/>
<dbReference type="Pfam" id="PF11093">
    <property type="entry name" value="Mitochondr_Som1"/>
    <property type="match status" value="1"/>
</dbReference>